<dbReference type="PANTHER" id="PTHR13620:SF121">
    <property type="entry name" value="EMB|CAB82946.1-RELATED"/>
    <property type="match status" value="1"/>
</dbReference>
<feature type="compositionally biased region" description="Basic and acidic residues" evidence="3">
    <location>
        <begin position="37"/>
        <end position="50"/>
    </location>
</feature>
<dbReference type="SUPFAM" id="SSF53098">
    <property type="entry name" value="Ribonuclease H-like"/>
    <property type="match status" value="1"/>
</dbReference>
<dbReference type="InterPro" id="IPR002562">
    <property type="entry name" value="3'-5'_exonuclease_dom"/>
</dbReference>
<dbReference type="Gene3D" id="3.30.420.10">
    <property type="entry name" value="Ribonuclease H-like superfamily/Ribonuclease H"/>
    <property type="match status" value="1"/>
</dbReference>
<dbReference type="InterPro" id="IPR051132">
    <property type="entry name" value="3-5_Exonuclease_domain"/>
</dbReference>
<name>A0A7J7H1L6_CAMSI</name>
<dbReference type="Pfam" id="PF01612">
    <property type="entry name" value="DNA_pol_A_exo1"/>
    <property type="match status" value="1"/>
</dbReference>
<dbReference type="CDD" id="cd06141">
    <property type="entry name" value="WRN_exo"/>
    <property type="match status" value="1"/>
</dbReference>
<comment type="caution">
    <text evidence="5">The sequence shown here is derived from an EMBL/GenBank/DDBJ whole genome shotgun (WGS) entry which is preliminary data.</text>
</comment>
<evidence type="ECO:0000256" key="1">
    <source>
        <dbReference type="ARBA" id="ARBA00022722"/>
    </source>
</evidence>
<keyword evidence="6" id="KW-1185">Reference proteome</keyword>
<evidence type="ECO:0000313" key="5">
    <source>
        <dbReference type="EMBL" id="KAF5946883.1"/>
    </source>
</evidence>
<organism evidence="5 6">
    <name type="scientific">Camellia sinensis</name>
    <name type="common">Tea plant</name>
    <name type="synonym">Thea sinensis</name>
    <dbReference type="NCBI Taxonomy" id="4442"/>
    <lineage>
        <taxon>Eukaryota</taxon>
        <taxon>Viridiplantae</taxon>
        <taxon>Streptophyta</taxon>
        <taxon>Embryophyta</taxon>
        <taxon>Tracheophyta</taxon>
        <taxon>Spermatophyta</taxon>
        <taxon>Magnoliopsida</taxon>
        <taxon>eudicotyledons</taxon>
        <taxon>Gunneridae</taxon>
        <taxon>Pentapetalae</taxon>
        <taxon>asterids</taxon>
        <taxon>Ericales</taxon>
        <taxon>Theaceae</taxon>
        <taxon>Camellia</taxon>
    </lineage>
</organism>
<evidence type="ECO:0000256" key="3">
    <source>
        <dbReference type="SAM" id="MobiDB-lite"/>
    </source>
</evidence>
<reference evidence="5 6" key="2">
    <citation type="submission" date="2020-07" db="EMBL/GenBank/DDBJ databases">
        <title>Genome assembly of wild tea tree DASZ reveals pedigree and selection history of tea varieties.</title>
        <authorList>
            <person name="Zhang W."/>
        </authorList>
    </citation>
    <scope>NUCLEOTIDE SEQUENCE [LARGE SCALE GENOMIC DNA]</scope>
    <source>
        <strain evidence="6">cv. G240</strain>
        <tissue evidence="5">Leaf</tissue>
    </source>
</reference>
<dbReference type="EMBL" id="JACBKZ010000007">
    <property type="protein sequence ID" value="KAF5946883.1"/>
    <property type="molecule type" value="Genomic_DNA"/>
</dbReference>
<dbReference type="GO" id="GO:0008408">
    <property type="term" value="F:3'-5' exonuclease activity"/>
    <property type="evidence" value="ECO:0007669"/>
    <property type="project" value="InterPro"/>
</dbReference>
<accession>A0A7J7H1L6</accession>
<keyword evidence="2" id="KW-0378">Hydrolase</keyword>
<dbReference type="PANTHER" id="PTHR13620">
    <property type="entry name" value="3-5 EXONUCLEASE"/>
    <property type="match status" value="1"/>
</dbReference>
<dbReference type="InterPro" id="IPR012337">
    <property type="entry name" value="RNaseH-like_sf"/>
</dbReference>
<keyword evidence="1" id="KW-0540">Nuclease</keyword>
<dbReference type="InterPro" id="IPR036397">
    <property type="entry name" value="RNaseH_sf"/>
</dbReference>
<dbReference type="GO" id="GO:0003676">
    <property type="term" value="F:nucleic acid binding"/>
    <property type="evidence" value="ECO:0007669"/>
    <property type="project" value="InterPro"/>
</dbReference>
<evidence type="ECO:0000313" key="6">
    <source>
        <dbReference type="Proteomes" id="UP000593564"/>
    </source>
</evidence>
<reference evidence="6" key="1">
    <citation type="journal article" date="2020" name="Nat. Commun.">
        <title>Genome assembly of wild tea tree DASZ reveals pedigree and selection history of tea varieties.</title>
        <authorList>
            <person name="Zhang W."/>
            <person name="Zhang Y."/>
            <person name="Qiu H."/>
            <person name="Guo Y."/>
            <person name="Wan H."/>
            <person name="Zhang X."/>
            <person name="Scossa F."/>
            <person name="Alseekh S."/>
            <person name="Zhang Q."/>
            <person name="Wang P."/>
            <person name="Xu L."/>
            <person name="Schmidt M.H."/>
            <person name="Jia X."/>
            <person name="Li D."/>
            <person name="Zhu A."/>
            <person name="Guo F."/>
            <person name="Chen W."/>
            <person name="Ni D."/>
            <person name="Usadel B."/>
            <person name="Fernie A.R."/>
            <person name="Wen W."/>
        </authorList>
    </citation>
    <scope>NUCLEOTIDE SEQUENCE [LARGE SCALE GENOMIC DNA]</scope>
    <source>
        <strain evidence="6">cv. G240</strain>
    </source>
</reference>
<gene>
    <name evidence="5" type="ORF">HYC85_017111</name>
</gene>
<dbReference type="AlphaFoldDB" id="A0A7J7H1L6"/>
<feature type="region of interest" description="Disordered" evidence="3">
    <location>
        <begin position="24"/>
        <end position="51"/>
    </location>
</feature>
<sequence length="326" mass="35746">MAGKPLMHYPSMFLVRSSSKFSRTPCRQSLQEQPEGVSRRETECDGRGGERQWPTMVMIDGECKSGIEASELAAKILKKPNLLGVGLARLADEVGIPRVESPSLGSFDWGAKGTKRCQTANPYRSQTMTIPMRFLSKMGIYKFQIQQVSIIVRLVDCDALVATGLLELRSLIGTTSAVGLTLKYNPNYDEPAMLQFCVRNHCLVLQLYHLDSIPQCLKDFLADPEICFVGNGGLRSGLSDLNSHYEIECKSGIEASELAAKILKKPNLLGVGLARLTDEVGIPCVESPSLGSFDWGAKVFSDEQIKYAIQDVYACSLIGSKLLGML</sequence>
<dbReference type="Proteomes" id="UP000593564">
    <property type="component" value="Unassembled WGS sequence"/>
</dbReference>
<proteinExistence type="predicted"/>
<dbReference type="GO" id="GO:0006139">
    <property type="term" value="P:nucleobase-containing compound metabolic process"/>
    <property type="evidence" value="ECO:0007669"/>
    <property type="project" value="InterPro"/>
</dbReference>
<evidence type="ECO:0000256" key="2">
    <source>
        <dbReference type="ARBA" id="ARBA00022801"/>
    </source>
</evidence>
<protein>
    <recommendedName>
        <fullName evidence="4">3'-5' exonuclease domain-containing protein</fullName>
    </recommendedName>
</protein>
<dbReference type="GO" id="GO:0005737">
    <property type="term" value="C:cytoplasm"/>
    <property type="evidence" value="ECO:0007669"/>
    <property type="project" value="TreeGrafter"/>
</dbReference>
<dbReference type="GO" id="GO:0005634">
    <property type="term" value="C:nucleus"/>
    <property type="evidence" value="ECO:0007669"/>
    <property type="project" value="TreeGrafter"/>
</dbReference>
<evidence type="ECO:0000259" key="4">
    <source>
        <dbReference type="Pfam" id="PF01612"/>
    </source>
</evidence>
<feature type="domain" description="3'-5' exonuclease" evidence="4">
    <location>
        <begin position="186"/>
        <end position="323"/>
    </location>
</feature>